<dbReference type="PROSITE" id="PS00107">
    <property type="entry name" value="PROTEIN_KINASE_ATP"/>
    <property type="match status" value="2"/>
</dbReference>
<proteinExistence type="inferred from homology"/>
<feature type="transmembrane region" description="Helical" evidence="13">
    <location>
        <begin position="665"/>
        <end position="696"/>
    </location>
</feature>
<evidence type="ECO:0000256" key="3">
    <source>
        <dbReference type="ARBA" id="ARBA00012513"/>
    </source>
</evidence>
<dbReference type="GO" id="GO:0004674">
    <property type="term" value="F:protein serine/threonine kinase activity"/>
    <property type="evidence" value="ECO:0007669"/>
    <property type="project" value="UniProtKB-KW"/>
</dbReference>
<dbReference type="Gene3D" id="1.10.510.10">
    <property type="entry name" value="Transferase(Phosphotransferase) domain 1"/>
    <property type="match status" value="2"/>
</dbReference>
<dbReference type="RefSeq" id="XP_004367667.1">
    <property type="nucleotide sequence ID" value="XM_004367610.1"/>
</dbReference>
<dbReference type="EMBL" id="KB007885">
    <property type="protein sequence ID" value="ELR22411.1"/>
    <property type="molecule type" value="Genomic_DNA"/>
</dbReference>
<evidence type="ECO:0000256" key="12">
    <source>
        <dbReference type="SAM" id="MobiDB-lite"/>
    </source>
</evidence>
<dbReference type="SUPFAM" id="SSF55073">
    <property type="entry name" value="Nucleotide cyclase"/>
    <property type="match status" value="1"/>
</dbReference>
<keyword evidence="7 16" id="KW-0418">Kinase</keyword>
<evidence type="ECO:0000256" key="9">
    <source>
        <dbReference type="ARBA" id="ARBA00047899"/>
    </source>
</evidence>
<dbReference type="GO" id="GO:0016020">
    <property type="term" value="C:membrane"/>
    <property type="evidence" value="ECO:0007669"/>
    <property type="project" value="UniProtKB-SubCell"/>
</dbReference>
<dbReference type="SMART" id="SM00044">
    <property type="entry name" value="CYCc"/>
    <property type="match status" value="1"/>
</dbReference>
<feature type="region of interest" description="Disordered" evidence="12">
    <location>
        <begin position="1259"/>
        <end position="1295"/>
    </location>
</feature>
<accession>L8HDD8</accession>
<dbReference type="KEGG" id="acan:ACA1_254890"/>
<comment type="catalytic activity">
    <reaction evidence="10">
        <text>L-seryl-[protein] + ATP = O-phospho-L-seryl-[protein] + ADP + H(+)</text>
        <dbReference type="Rhea" id="RHEA:17989"/>
        <dbReference type="Rhea" id="RHEA-COMP:9863"/>
        <dbReference type="Rhea" id="RHEA-COMP:11604"/>
        <dbReference type="ChEBI" id="CHEBI:15378"/>
        <dbReference type="ChEBI" id="CHEBI:29999"/>
        <dbReference type="ChEBI" id="CHEBI:30616"/>
        <dbReference type="ChEBI" id="CHEBI:83421"/>
        <dbReference type="ChEBI" id="CHEBI:456216"/>
        <dbReference type="EC" id="2.7.11.1"/>
    </reaction>
</comment>
<dbReference type="PROSITE" id="PS00108">
    <property type="entry name" value="PROTEIN_KINASE_ST"/>
    <property type="match status" value="2"/>
</dbReference>
<evidence type="ECO:0000259" key="14">
    <source>
        <dbReference type="PROSITE" id="PS50011"/>
    </source>
</evidence>
<keyword evidence="13" id="KW-1133">Transmembrane helix</keyword>
<keyword evidence="13" id="KW-0812">Transmembrane</keyword>
<evidence type="ECO:0000256" key="5">
    <source>
        <dbReference type="ARBA" id="ARBA00022679"/>
    </source>
</evidence>
<dbReference type="GeneID" id="14923346"/>
<evidence type="ECO:0000256" key="11">
    <source>
        <dbReference type="PROSITE-ProRule" id="PRU10141"/>
    </source>
</evidence>
<dbReference type="Gene3D" id="3.40.190.10">
    <property type="entry name" value="Periplasmic binding protein-like II"/>
    <property type="match status" value="4"/>
</dbReference>
<evidence type="ECO:0000256" key="8">
    <source>
        <dbReference type="ARBA" id="ARBA00022840"/>
    </source>
</evidence>
<comment type="similarity">
    <text evidence="2">Belongs to the protein kinase superfamily. TKL Ser/Thr protein kinase family.</text>
</comment>
<dbReference type="Gene3D" id="3.30.200.20">
    <property type="entry name" value="Phosphorylase Kinase, domain 1"/>
    <property type="match status" value="2"/>
</dbReference>
<keyword evidence="5" id="KW-0808">Transferase</keyword>
<dbReference type="PROSITE" id="PS00022">
    <property type="entry name" value="EGF_1"/>
    <property type="match status" value="1"/>
</dbReference>
<evidence type="ECO:0000256" key="13">
    <source>
        <dbReference type="SAM" id="Phobius"/>
    </source>
</evidence>
<dbReference type="Pfam" id="PF07714">
    <property type="entry name" value="PK_Tyr_Ser-Thr"/>
    <property type="match status" value="2"/>
</dbReference>
<evidence type="ECO:0000313" key="16">
    <source>
        <dbReference type="EMBL" id="ELR22411.1"/>
    </source>
</evidence>
<keyword evidence="4 16" id="KW-0723">Serine/threonine-protein kinase</keyword>
<evidence type="ECO:0000259" key="15">
    <source>
        <dbReference type="PROSITE" id="PS50125"/>
    </source>
</evidence>
<evidence type="ECO:0000256" key="10">
    <source>
        <dbReference type="ARBA" id="ARBA00048679"/>
    </source>
</evidence>
<gene>
    <name evidence="16" type="ORF">ACA1_254890</name>
</gene>
<keyword evidence="6 11" id="KW-0547">Nucleotide-binding</keyword>
<feature type="compositionally biased region" description="Acidic residues" evidence="12">
    <location>
        <begin position="1281"/>
        <end position="1295"/>
    </location>
</feature>
<dbReference type="InterPro" id="IPR000719">
    <property type="entry name" value="Prot_kinase_dom"/>
</dbReference>
<dbReference type="PANTHER" id="PTHR44329:SF298">
    <property type="entry name" value="MIXED LINEAGE KINASE DOMAIN-LIKE PROTEIN"/>
    <property type="match status" value="1"/>
</dbReference>
<dbReference type="SUPFAM" id="SSF53850">
    <property type="entry name" value="Periplasmic binding protein-like II"/>
    <property type="match status" value="2"/>
</dbReference>
<keyword evidence="8 11" id="KW-0067">ATP-binding</keyword>
<dbReference type="InterPro" id="IPR008271">
    <property type="entry name" value="Ser/Thr_kinase_AS"/>
</dbReference>
<dbReference type="EC" id="2.7.11.1" evidence="3"/>
<dbReference type="VEuPathDB" id="AmoebaDB:ACA1_254890"/>
<feature type="binding site" evidence="11">
    <location>
        <position position="740"/>
    </location>
    <ligand>
        <name>ATP</name>
        <dbReference type="ChEBI" id="CHEBI:30616"/>
    </ligand>
</feature>
<dbReference type="OrthoDB" id="4062651at2759"/>
<dbReference type="GO" id="GO:0009190">
    <property type="term" value="P:cyclic nucleotide biosynthetic process"/>
    <property type="evidence" value="ECO:0007669"/>
    <property type="project" value="InterPro"/>
</dbReference>
<dbReference type="STRING" id="1257118.L8HDD8"/>
<name>L8HDD8_ACACF</name>
<dbReference type="SMART" id="SM00220">
    <property type="entry name" value="S_TKc"/>
    <property type="match status" value="2"/>
</dbReference>
<dbReference type="InterPro" id="IPR011009">
    <property type="entry name" value="Kinase-like_dom_sf"/>
</dbReference>
<dbReference type="CDD" id="cd13999">
    <property type="entry name" value="STKc_MAP3K-like"/>
    <property type="match status" value="2"/>
</dbReference>
<feature type="domain" description="Guanylate cyclase" evidence="15">
    <location>
        <begin position="1045"/>
        <end position="1189"/>
    </location>
</feature>
<organism evidence="16 17">
    <name type="scientific">Acanthamoeba castellanii (strain ATCC 30010 / Neff)</name>
    <dbReference type="NCBI Taxonomy" id="1257118"/>
    <lineage>
        <taxon>Eukaryota</taxon>
        <taxon>Amoebozoa</taxon>
        <taxon>Discosea</taxon>
        <taxon>Longamoebia</taxon>
        <taxon>Centramoebida</taxon>
        <taxon>Acanthamoebidae</taxon>
        <taxon>Acanthamoeba</taxon>
    </lineage>
</organism>
<dbReference type="FunFam" id="3.30.200.20:FF:000060">
    <property type="entry name" value="Serine/threonine-protein kinase isoform 1"/>
    <property type="match status" value="2"/>
</dbReference>
<dbReference type="InterPro" id="IPR001245">
    <property type="entry name" value="Ser-Thr/Tyr_kinase_cat_dom"/>
</dbReference>
<dbReference type="CDD" id="cd07302">
    <property type="entry name" value="CHD"/>
    <property type="match status" value="1"/>
</dbReference>
<keyword evidence="17" id="KW-1185">Reference proteome</keyword>
<evidence type="ECO:0000256" key="4">
    <source>
        <dbReference type="ARBA" id="ARBA00022527"/>
    </source>
</evidence>
<dbReference type="PROSITE" id="PS50011">
    <property type="entry name" value="PROTEIN_KINASE_DOM"/>
    <property type="match status" value="2"/>
</dbReference>
<dbReference type="InterPro" id="IPR001054">
    <property type="entry name" value="A/G_cyclase"/>
</dbReference>
<feature type="binding site" evidence="11">
    <location>
        <position position="1355"/>
    </location>
    <ligand>
        <name>ATP</name>
        <dbReference type="ChEBI" id="CHEBI:30616"/>
    </ligand>
</feature>
<dbReference type="GO" id="GO:0035556">
    <property type="term" value="P:intracellular signal transduction"/>
    <property type="evidence" value="ECO:0007669"/>
    <property type="project" value="InterPro"/>
</dbReference>
<keyword evidence="13" id="KW-0472">Membrane</keyword>
<dbReference type="Gene3D" id="3.30.70.1230">
    <property type="entry name" value="Nucleotide cyclase"/>
    <property type="match status" value="1"/>
</dbReference>
<reference evidence="16 17" key="1">
    <citation type="journal article" date="2013" name="Genome Biol.">
        <title>Genome of Acanthamoeba castellanii highlights extensive lateral gene transfer and early evolution of tyrosine kinase signaling.</title>
        <authorList>
            <person name="Clarke M."/>
            <person name="Lohan A.J."/>
            <person name="Liu B."/>
            <person name="Lagkouvardos I."/>
            <person name="Roy S."/>
            <person name="Zafar N."/>
            <person name="Bertelli C."/>
            <person name="Schilde C."/>
            <person name="Kianianmomeni A."/>
            <person name="Burglin T.R."/>
            <person name="Frech C."/>
            <person name="Turcotte B."/>
            <person name="Kopec K.O."/>
            <person name="Synnott J.M."/>
            <person name="Choo C."/>
            <person name="Paponov I."/>
            <person name="Finkler A."/>
            <person name="Soon Heng Tan C."/>
            <person name="Hutchins A.P."/>
            <person name="Weinmeier T."/>
            <person name="Rattei T."/>
            <person name="Chu J.S."/>
            <person name="Gimenez G."/>
            <person name="Irimia M."/>
            <person name="Rigden D.J."/>
            <person name="Fitzpatrick D.A."/>
            <person name="Lorenzo-Morales J."/>
            <person name="Bateman A."/>
            <person name="Chiu C.H."/>
            <person name="Tang P."/>
            <person name="Hegemann P."/>
            <person name="Fromm H."/>
            <person name="Raoult D."/>
            <person name="Greub G."/>
            <person name="Miranda-Saavedra D."/>
            <person name="Chen N."/>
            <person name="Nash P."/>
            <person name="Ginger M.L."/>
            <person name="Horn M."/>
            <person name="Schaap P."/>
            <person name="Caler L."/>
            <person name="Loftus B."/>
        </authorList>
    </citation>
    <scope>NUCLEOTIDE SEQUENCE [LARGE SCALE GENOMIC DNA]</scope>
    <source>
        <strain evidence="16 17">Neff</strain>
    </source>
</reference>
<dbReference type="InterPro" id="IPR000742">
    <property type="entry name" value="EGF"/>
</dbReference>
<dbReference type="Pfam" id="PF00211">
    <property type="entry name" value="Guanylate_cyc"/>
    <property type="match status" value="1"/>
</dbReference>
<evidence type="ECO:0000313" key="17">
    <source>
        <dbReference type="Proteomes" id="UP000011083"/>
    </source>
</evidence>
<dbReference type="InterPro" id="IPR017441">
    <property type="entry name" value="Protein_kinase_ATP_BS"/>
</dbReference>
<protein>
    <recommendedName>
        <fullName evidence="3">non-specific serine/threonine protein kinase</fullName>
        <ecNumber evidence="3">2.7.11.1</ecNumber>
    </recommendedName>
</protein>
<dbReference type="GO" id="GO:0005524">
    <property type="term" value="F:ATP binding"/>
    <property type="evidence" value="ECO:0007669"/>
    <property type="project" value="UniProtKB-UniRule"/>
</dbReference>
<dbReference type="InterPro" id="IPR029787">
    <property type="entry name" value="Nucleotide_cyclase"/>
</dbReference>
<dbReference type="PRINTS" id="PR00109">
    <property type="entry name" value="TYRKINASE"/>
</dbReference>
<dbReference type="PROSITE" id="PS50125">
    <property type="entry name" value="GUANYLATE_CYCLASE_2"/>
    <property type="match status" value="1"/>
</dbReference>
<dbReference type="InterPro" id="IPR051681">
    <property type="entry name" value="Ser/Thr_Kinases-Pseudokinases"/>
</dbReference>
<dbReference type="PANTHER" id="PTHR44329">
    <property type="entry name" value="SERINE/THREONINE-PROTEIN KINASE TNNI3K-RELATED"/>
    <property type="match status" value="1"/>
</dbReference>
<feature type="domain" description="Protein kinase" evidence="14">
    <location>
        <begin position="713"/>
        <end position="978"/>
    </location>
</feature>
<sequence>MGQVDFPFTEDALPVEQLVPYNGTQFPMLASGLALIYNLPNTTLDLVLNRTVLAAIWVGNITMWDDVAIQELNPDMVAAGELPNKNITLAFDTFGVLDLTAVLTSALCRFSADYCAEFINAITLIENMEVTQRGMAIPFNHSQDRLFFVQETPYSMTYSGFKEAMDSGLHQVLMYNKAGQLVSLNLDSVRSAMVDQDNSTTYSIALSDAPGENSWPLSHFEFLTLANNSTGAFDCGDVQDLLAFLSWAQFNDKASEVAQNEGYVPLSNHFRKRLMFRFRVFDSLYNITCHGKRAFNTAVLLGGGGSSPTYPIGSVTERLPTEWASAFESSTFLLKYFASTDAQALTDSLELNVDFGATSSYKPGDDLTDPDLGVLPVVAYAIAPAYNTPTLVFDLQTVSDILYGRITKWNHGNISALNPGVALPNADIRVVVTTDAALENLLMTNALANRVPDWTVMYPVVGDPLTLDLAPSYVASTAASTDNTFTFWNYYELYQTRTIKIGRMINAAGSPVAADSQSVVSAVDDYVQGRVLAQSPGAVLGEGAGSWPVTAVGNFLVHIDDTVDCNKARALTEWLYWSQTSTAASDIATRTGATVAAQSPLMYKRMLTFIASLTCDGLFTSSIHGCVWEGTLCANEGQCVDGRCNCNSGRAGEFCESESSTSDALIIGLTVGLVVPVIVFCALLLFCLLLAFALYVRRNRRQKDEWEIDVNELEFGEQLGQGGNGQVHKGLWKGTEVAIKMMTADQVTRDMERNFKEEVRVMTALRHPNVVLFMAACTKPPKMCIVMEFMALGSLYDFLHNELVPAVPFGLVLKLAYQAAKGMHFLHSSGIVHRDLKSLNLLLDNKWNIKVSDFGLTKFNEEVKRSGKGGNVQGSVHWTAPEILNESVDVDFILADVYSFGIILWELLTRLQPYGGMSPAAIAVSVIRDNLRPPLPEEGEKEADGASHEYRELLTNCWHQDPTVRPTFLEVMTRLSTMSGESAFTSKSSSSSKMGVSHLSNGSWSSVPHFSSSIHTSESSSNSSNGGKAAGAAAAGVVPPDGEVTILFSDITRAASLWEFNAAAMKEATLLHNQLLRSLLKEHQGYEVVFIRDKNSGEGSFCMAFQRTSDALQWCMAVQQELLKAEWPEALLDHPGAAEEWGDVDDRVIFRGLRVRMGIHVGRPRMVRDAMSRRIEYIGPVVNAAARITSVAHGGQILLSQAAYEKVKDSSAELAREKNRFACLGRFEMPDAVDARRAKVWEMRVAGLEGRFFNGVARKTGGADADDSVDSEGNHNSSRNEDDEDGDDGDDGAEMEENVGEQGMMFKEDNFLTSANLCRWVIDFKEIQLGRQVGLGSYGVVFKGRWKGVDVAVKKFVKQKLDERRMLEFRAEMAFLSELHHPNIVLFIGACVKRPNLCIVTEFVKQGSLNDLLMDSSVRLPWNQRMRMLRSAALGVNYLHSLSPCIVHRDLKPSNLLVDENWNVKVADFGFARIKEENATMTRCGTPSWTAPEIIRGEKYSEKADVYSFGMTMWQMATRKQPFAGRNFMGVSLDVLEGKRPQLPADCPLAFGKTVKRCWHAKPDKRPSMDEVLIVLNQLTGDHSLEDHDGDSSIVLP</sequence>
<feature type="domain" description="Protein kinase" evidence="14">
    <location>
        <begin position="1327"/>
        <end position="1586"/>
    </location>
</feature>
<comment type="subcellular location">
    <subcellularLocation>
        <location evidence="1">Membrane</location>
        <topology evidence="1">Single-pass membrane protein</topology>
    </subcellularLocation>
</comment>
<dbReference type="Proteomes" id="UP000011083">
    <property type="component" value="Unassembled WGS sequence"/>
</dbReference>
<comment type="catalytic activity">
    <reaction evidence="9">
        <text>L-threonyl-[protein] + ATP = O-phospho-L-threonyl-[protein] + ADP + H(+)</text>
        <dbReference type="Rhea" id="RHEA:46608"/>
        <dbReference type="Rhea" id="RHEA-COMP:11060"/>
        <dbReference type="Rhea" id="RHEA-COMP:11605"/>
        <dbReference type="ChEBI" id="CHEBI:15378"/>
        <dbReference type="ChEBI" id="CHEBI:30013"/>
        <dbReference type="ChEBI" id="CHEBI:30616"/>
        <dbReference type="ChEBI" id="CHEBI:61977"/>
        <dbReference type="ChEBI" id="CHEBI:456216"/>
        <dbReference type="EC" id="2.7.11.1"/>
    </reaction>
</comment>
<evidence type="ECO:0000256" key="6">
    <source>
        <dbReference type="ARBA" id="ARBA00022741"/>
    </source>
</evidence>
<evidence type="ECO:0000256" key="7">
    <source>
        <dbReference type="ARBA" id="ARBA00022777"/>
    </source>
</evidence>
<evidence type="ECO:0000256" key="2">
    <source>
        <dbReference type="ARBA" id="ARBA00005843"/>
    </source>
</evidence>
<feature type="region of interest" description="Disordered" evidence="12">
    <location>
        <begin position="1015"/>
        <end position="1035"/>
    </location>
</feature>
<dbReference type="SUPFAM" id="SSF56112">
    <property type="entry name" value="Protein kinase-like (PK-like)"/>
    <property type="match status" value="2"/>
</dbReference>
<evidence type="ECO:0000256" key="1">
    <source>
        <dbReference type="ARBA" id="ARBA00004167"/>
    </source>
</evidence>